<feature type="transmembrane region" description="Helical" evidence="9">
    <location>
        <begin position="1198"/>
        <end position="1218"/>
    </location>
</feature>
<dbReference type="Pfam" id="PF13246">
    <property type="entry name" value="Cation_ATPase"/>
    <property type="match status" value="1"/>
</dbReference>
<feature type="transmembrane region" description="Helical" evidence="9">
    <location>
        <begin position="1114"/>
        <end position="1136"/>
    </location>
</feature>
<evidence type="ECO:0000256" key="1">
    <source>
        <dbReference type="ARBA" id="ARBA00004141"/>
    </source>
</evidence>
<feature type="transmembrane region" description="Helical" evidence="9">
    <location>
        <begin position="1064"/>
        <end position="1085"/>
    </location>
</feature>
<evidence type="ECO:0000256" key="2">
    <source>
        <dbReference type="ARBA" id="ARBA00022692"/>
    </source>
</evidence>
<dbReference type="NCBIfam" id="TIGR01494">
    <property type="entry name" value="ATPase_P-type"/>
    <property type="match status" value="2"/>
</dbReference>
<keyword evidence="7 9" id="KW-0472">Membrane</keyword>
<protein>
    <recommendedName>
        <fullName evidence="10">Cation-transporting P-type ATPase N-terminal domain-containing protein</fullName>
    </recommendedName>
</protein>
<gene>
    <name evidence="11" type="ORF">OC842_005535</name>
</gene>
<feature type="transmembrane region" description="Helical" evidence="9">
    <location>
        <begin position="1031"/>
        <end position="1052"/>
    </location>
</feature>
<evidence type="ECO:0000256" key="5">
    <source>
        <dbReference type="ARBA" id="ARBA00022967"/>
    </source>
</evidence>
<evidence type="ECO:0000256" key="9">
    <source>
        <dbReference type="SAM" id="Phobius"/>
    </source>
</evidence>
<feature type="compositionally biased region" description="Low complexity" evidence="8">
    <location>
        <begin position="91"/>
        <end position="103"/>
    </location>
</feature>
<dbReference type="InterPro" id="IPR023299">
    <property type="entry name" value="ATPase_P-typ_cyto_dom_N"/>
</dbReference>
<dbReference type="SFLD" id="SFLDS00003">
    <property type="entry name" value="Haloacid_Dehalogenase"/>
    <property type="match status" value="1"/>
</dbReference>
<sequence length="1306" mass="137499">MNIPPFNDPEGHQQQNHNHHHLAKNGNPNQHAAANNTAGMLATAADDAGASPDEPPCSGYSPRPTTTLNHEHHGNHLVAIQVNHGPPSSPPSTISPTTTSSSASSIVMNEHMATTGATAASTPAAVVTLNGVAATAATAGASAATLSNAHLLPTDAVCAHFATNAKSGLTPEQIERRQREHGPNQLTDATRVSALHILARQVFNALTVVLIGALALSLAVKDWVEGAVVCAVIFINVGLAFAQEWKAERTMASLRKIASPTAVVWRNGATSGETIPAVDLVPGDIVELATGDIVPADLRLVTVNGLEIEESALTGESVPVSKVVHALVLPGQVVNAGPTSTAQDAPAAADEVPLGDRINCAFASTTVTTGRATGVVIAIANDTQVGQIAAQMRLGSAAARKGNGKDEQPKNAFLARLRRIGAKILNGLGRFFGLNVGTPLQRRLNKFAFILLGLALVCAIIVFAVAEFDIDDQVVLYAIALGIGVIPESLTAVLTITFSVGAKRMAEKKVIVRRLEALEALGSCSMIASDKTGTLTEGKMVVREAWLPGSTDEQGQSLEFTVTSDTNGNTSIAQTDLDTKQAQDATGAANANGVFSAGLRAMATVASLCNVAQMAKSSGSDKPAAAARGNPTEIALAVFASALGMSKESLLGKSKSGNGSISKEFSSKAIVEGPVDGGLDMADLSRSSSPVKQKKTADVRVRSVAVSTPAAYVELGEYPFDGTIKRMTSVYRPTSTSVHDTDKVNRIFFMKGAVERVLLVSNKIAANDESTRAQTDFSTLPTRELTDSAKDAILARMETMAGKGLRVLALAQRIERSTGDISSDKVNFDEGMPTKALQVASGNSDAIEANKMQPREEVERDFTFLGLVALRDPPRPETRPSVEACRRAGITVTMVTGDHPATARQIALDVAILRGNEPAGAVMEARHFDALTDAQIDQLPELPLVIARCSPNTKVRLVEAAARRGKFLAMTGDGVNDAPALKNAPIGIGMGQNGTAVARDSSDIVLQDDNFSSIVAAIKAGRTIFDNISRFLVSLLVANIGEVILLLGGLGFRDANDESVFPLSPLQILFTNAVVASLPAVGLGLEPAERGSMRRHPGQFAGGVFSRQVIVDMLVYGSVMGVTCLATFVAMIYGVGDAQLGIGCNEHGGPECDAVFQARSAVFVALILQNLFLAWELISMRRSFFAMRPWAHLARNPLLFGSVIFGIVLLPICLYIPGFNDRVFRHGPLRGEGWGIALGAVVLFVLALEGWKWAARQGGWPWLTKVSGGLQGIIPPPLEGEEDDDEDDDDIVRNEKKAMKNAGNMA</sequence>
<keyword evidence="2 9" id="KW-0812">Transmembrane</keyword>
<dbReference type="InterPro" id="IPR023298">
    <property type="entry name" value="ATPase_P-typ_TM_dom_sf"/>
</dbReference>
<dbReference type="PANTHER" id="PTHR42861">
    <property type="entry name" value="CALCIUM-TRANSPORTING ATPASE"/>
    <property type="match status" value="1"/>
</dbReference>
<feature type="transmembrane region" description="Helical" evidence="9">
    <location>
        <begin position="1233"/>
        <end position="1251"/>
    </location>
</feature>
<dbReference type="EMBL" id="JAPDMQ010000403">
    <property type="protein sequence ID" value="KAK0525338.1"/>
    <property type="molecule type" value="Genomic_DNA"/>
</dbReference>
<organism evidence="11 12">
    <name type="scientific">Tilletia horrida</name>
    <dbReference type="NCBI Taxonomy" id="155126"/>
    <lineage>
        <taxon>Eukaryota</taxon>
        <taxon>Fungi</taxon>
        <taxon>Dikarya</taxon>
        <taxon>Basidiomycota</taxon>
        <taxon>Ustilaginomycotina</taxon>
        <taxon>Exobasidiomycetes</taxon>
        <taxon>Tilletiales</taxon>
        <taxon>Tilletiaceae</taxon>
        <taxon>Tilletia</taxon>
    </lineage>
</organism>
<dbReference type="Gene3D" id="3.40.50.1000">
    <property type="entry name" value="HAD superfamily/HAD-like"/>
    <property type="match status" value="2"/>
</dbReference>
<evidence type="ECO:0000313" key="12">
    <source>
        <dbReference type="Proteomes" id="UP001176521"/>
    </source>
</evidence>
<feature type="domain" description="Cation-transporting P-type ATPase N-terminal" evidence="10">
    <location>
        <begin position="148"/>
        <end position="222"/>
    </location>
</feature>
<dbReference type="InterPro" id="IPR001757">
    <property type="entry name" value="P_typ_ATPase"/>
</dbReference>
<evidence type="ECO:0000259" key="10">
    <source>
        <dbReference type="SMART" id="SM00831"/>
    </source>
</evidence>
<keyword evidence="5" id="KW-1278">Translocase</keyword>
<evidence type="ECO:0000256" key="8">
    <source>
        <dbReference type="SAM" id="MobiDB-lite"/>
    </source>
</evidence>
<keyword evidence="4" id="KW-0067">ATP-binding</keyword>
<dbReference type="InterPro" id="IPR036412">
    <property type="entry name" value="HAD-like_sf"/>
</dbReference>
<dbReference type="GO" id="GO:0030001">
    <property type="term" value="P:metal ion transport"/>
    <property type="evidence" value="ECO:0007669"/>
    <property type="project" value="UniProtKB-ARBA"/>
</dbReference>
<keyword evidence="3" id="KW-0547">Nucleotide-binding</keyword>
<evidence type="ECO:0000256" key="4">
    <source>
        <dbReference type="ARBA" id="ARBA00022840"/>
    </source>
</evidence>
<dbReference type="Proteomes" id="UP001176521">
    <property type="component" value="Unassembled WGS sequence"/>
</dbReference>
<dbReference type="Pfam" id="PF00689">
    <property type="entry name" value="Cation_ATPase_C"/>
    <property type="match status" value="1"/>
</dbReference>
<feature type="region of interest" description="Disordered" evidence="8">
    <location>
        <begin position="1"/>
        <end position="33"/>
    </location>
</feature>
<dbReference type="SFLD" id="SFLDG00002">
    <property type="entry name" value="C1.7:_P-type_atpase_like"/>
    <property type="match status" value="1"/>
</dbReference>
<dbReference type="SMART" id="SM00831">
    <property type="entry name" value="Cation_ATPase_N"/>
    <property type="match status" value="1"/>
</dbReference>
<feature type="transmembrane region" description="Helical" evidence="9">
    <location>
        <begin position="202"/>
        <end position="220"/>
    </location>
</feature>
<dbReference type="Gene3D" id="3.40.1110.10">
    <property type="entry name" value="Calcium-transporting ATPase, cytoplasmic domain N"/>
    <property type="match status" value="2"/>
</dbReference>
<dbReference type="GO" id="GO:0016887">
    <property type="term" value="F:ATP hydrolysis activity"/>
    <property type="evidence" value="ECO:0007669"/>
    <property type="project" value="InterPro"/>
</dbReference>
<comment type="caution">
    <text evidence="11">The sequence shown here is derived from an EMBL/GenBank/DDBJ whole genome shotgun (WGS) entry which is preliminary data.</text>
</comment>
<dbReference type="SUPFAM" id="SSF56784">
    <property type="entry name" value="HAD-like"/>
    <property type="match status" value="1"/>
</dbReference>
<dbReference type="PROSITE" id="PS00154">
    <property type="entry name" value="ATPASE_E1_E2"/>
    <property type="match status" value="1"/>
</dbReference>
<dbReference type="InterPro" id="IPR006068">
    <property type="entry name" value="ATPase_P-typ_cation-transptr_C"/>
</dbReference>
<dbReference type="SUPFAM" id="SSF81665">
    <property type="entry name" value="Calcium ATPase, transmembrane domain M"/>
    <property type="match status" value="1"/>
</dbReference>
<feature type="transmembrane region" description="Helical" evidence="9">
    <location>
        <begin position="1156"/>
        <end position="1178"/>
    </location>
</feature>
<dbReference type="InterPro" id="IPR004014">
    <property type="entry name" value="ATPase_P-typ_cation-transptr_N"/>
</dbReference>
<feature type="region of interest" description="Disordered" evidence="8">
    <location>
        <begin position="45"/>
        <end position="103"/>
    </location>
</feature>
<comment type="subcellular location">
    <subcellularLocation>
        <location evidence="1">Membrane</location>
        <topology evidence="1">Multi-pass membrane protein</topology>
    </subcellularLocation>
</comment>
<dbReference type="Pfam" id="PF00690">
    <property type="entry name" value="Cation_ATPase_N"/>
    <property type="match status" value="1"/>
</dbReference>
<reference evidence="11" key="1">
    <citation type="journal article" date="2023" name="PhytoFront">
        <title>Draft Genome Resources of Seven Strains of Tilletia horrida, Causal Agent of Kernel Smut of Rice.</title>
        <authorList>
            <person name="Khanal S."/>
            <person name="Antony Babu S."/>
            <person name="Zhou X.G."/>
        </authorList>
    </citation>
    <scope>NUCLEOTIDE SEQUENCE</scope>
    <source>
        <strain evidence="11">TX3</strain>
    </source>
</reference>
<dbReference type="InterPro" id="IPR044492">
    <property type="entry name" value="P_typ_ATPase_HD_dom"/>
</dbReference>
<feature type="transmembrane region" description="Helical" evidence="9">
    <location>
        <begin position="226"/>
        <end position="245"/>
    </location>
</feature>
<dbReference type="InterPro" id="IPR018303">
    <property type="entry name" value="ATPase_P-typ_P_site"/>
</dbReference>
<dbReference type="FunFam" id="3.40.50.1000:FF:000193">
    <property type="entry name" value="Plasma membrane calcium-transporting ATPase 2"/>
    <property type="match status" value="1"/>
</dbReference>
<accession>A0AAN6G7N8</accession>
<evidence type="ECO:0000256" key="6">
    <source>
        <dbReference type="ARBA" id="ARBA00022989"/>
    </source>
</evidence>
<dbReference type="InterPro" id="IPR023214">
    <property type="entry name" value="HAD_sf"/>
</dbReference>
<dbReference type="PRINTS" id="PR00119">
    <property type="entry name" value="CATATPASE"/>
</dbReference>
<evidence type="ECO:0000256" key="7">
    <source>
        <dbReference type="ARBA" id="ARBA00023136"/>
    </source>
</evidence>
<dbReference type="SFLD" id="SFLDF00027">
    <property type="entry name" value="p-type_atpase"/>
    <property type="match status" value="1"/>
</dbReference>
<dbReference type="InterPro" id="IPR059000">
    <property type="entry name" value="ATPase_P-type_domA"/>
</dbReference>
<name>A0AAN6G7N8_9BASI</name>
<evidence type="ECO:0000313" key="11">
    <source>
        <dbReference type="EMBL" id="KAK0525338.1"/>
    </source>
</evidence>
<keyword evidence="12" id="KW-1185">Reference proteome</keyword>
<dbReference type="GO" id="GO:0016020">
    <property type="term" value="C:membrane"/>
    <property type="evidence" value="ECO:0007669"/>
    <property type="project" value="UniProtKB-SubCell"/>
</dbReference>
<feature type="transmembrane region" description="Helical" evidence="9">
    <location>
        <begin position="447"/>
        <end position="468"/>
    </location>
</feature>
<dbReference type="InterPro" id="IPR008250">
    <property type="entry name" value="ATPase_P-typ_transduc_dom_A_sf"/>
</dbReference>
<dbReference type="Gene3D" id="1.20.1110.10">
    <property type="entry name" value="Calcium-transporting ATPase, transmembrane domain"/>
    <property type="match status" value="3"/>
</dbReference>
<keyword evidence="6 9" id="KW-1133">Transmembrane helix</keyword>
<dbReference type="Pfam" id="PF00122">
    <property type="entry name" value="E1-E2_ATPase"/>
    <property type="match status" value="1"/>
</dbReference>
<dbReference type="SUPFAM" id="SSF81653">
    <property type="entry name" value="Calcium ATPase, transduction domain A"/>
    <property type="match status" value="1"/>
</dbReference>
<feature type="transmembrane region" description="Helical" evidence="9">
    <location>
        <begin position="474"/>
        <end position="500"/>
    </location>
</feature>
<proteinExistence type="predicted"/>
<dbReference type="SUPFAM" id="SSF81660">
    <property type="entry name" value="Metal cation-transporting ATPase, ATP-binding domain N"/>
    <property type="match status" value="1"/>
</dbReference>
<dbReference type="GO" id="GO:0005524">
    <property type="term" value="F:ATP binding"/>
    <property type="evidence" value="ECO:0007669"/>
    <property type="project" value="UniProtKB-KW"/>
</dbReference>
<evidence type="ECO:0000256" key="3">
    <source>
        <dbReference type="ARBA" id="ARBA00022741"/>
    </source>
</evidence>
<dbReference type="Gene3D" id="2.70.150.10">
    <property type="entry name" value="Calcium-transporting ATPase, cytoplasmic transduction domain A"/>
    <property type="match status" value="1"/>
</dbReference>